<proteinExistence type="predicted"/>
<evidence type="ECO:0000256" key="1">
    <source>
        <dbReference type="SAM" id="Phobius"/>
    </source>
</evidence>
<evidence type="ECO:0000313" key="2">
    <source>
        <dbReference type="EMBL" id="KAF1086538.1"/>
    </source>
</evidence>
<name>A0A9D2WSZ5_9FIRM</name>
<dbReference type="AlphaFoldDB" id="A0A9D2WSZ5"/>
<dbReference type="Gene3D" id="1.10.287.4300">
    <property type="entry name" value="Stage III sporulation protein AH-like"/>
    <property type="match status" value="1"/>
</dbReference>
<organism evidence="2 3">
    <name type="scientific">Sporotomaculum syntrophicum</name>
    <dbReference type="NCBI Taxonomy" id="182264"/>
    <lineage>
        <taxon>Bacteria</taxon>
        <taxon>Bacillati</taxon>
        <taxon>Bacillota</taxon>
        <taxon>Clostridia</taxon>
        <taxon>Eubacteriales</taxon>
        <taxon>Desulfallaceae</taxon>
        <taxon>Sporotomaculum</taxon>
    </lineage>
</organism>
<protein>
    <submittedName>
        <fullName evidence="2">Stage III sporulation protein AH</fullName>
    </submittedName>
</protein>
<dbReference type="EMBL" id="LSRS01000001">
    <property type="protein sequence ID" value="KAF1086538.1"/>
    <property type="molecule type" value="Genomic_DNA"/>
</dbReference>
<dbReference type="OrthoDB" id="1680784at2"/>
<dbReference type="Pfam" id="PF12685">
    <property type="entry name" value="SpoIIIAH"/>
    <property type="match status" value="1"/>
</dbReference>
<dbReference type="InterPro" id="IPR024232">
    <property type="entry name" value="SpoIIIAH"/>
</dbReference>
<reference evidence="2" key="1">
    <citation type="submission" date="2016-02" db="EMBL/GenBank/DDBJ databases">
        <title>Draft Genome Sequence of Sporotomaculum syntrophicum Strain FB, a Syntrophic Benzoate Degrader.</title>
        <authorList>
            <person name="Nobu M.K."/>
            <person name="Narihiro T."/>
            <person name="Qiu Y.-L."/>
            <person name="Ohashi A."/>
            <person name="Liu W.-T."/>
            <person name="Yuji S."/>
        </authorList>
    </citation>
    <scope>NUCLEOTIDE SEQUENCE</scope>
    <source>
        <strain evidence="2">FB</strain>
    </source>
</reference>
<evidence type="ECO:0000313" key="3">
    <source>
        <dbReference type="Proteomes" id="UP000798488"/>
    </source>
</evidence>
<accession>A0A9D2WSZ5</accession>
<gene>
    <name evidence="2" type="primary">spoIIIAH</name>
    <name evidence="2" type="ORF">SPSYN_00257</name>
</gene>
<keyword evidence="3" id="KW-1185">Reference proteome</keyword>
<keyword evidence="1" id="KW-0472">Membrane</keyword>
<dbReference type="Proteomes" id="UP000798488">
    <property type="component" value="Unassembled WGS sequence"/>
</dbReference>
<dbReference type="InterPro" id="IPR038503">
    <property type="entry name" value="SpoIIIAH_sf"/>
</dbReference>
<sequence>MITVIKLDRKKIFLVFLIVMGIAFCAVGFGGLAQKVIGLQENASAPTTVTLNQSENGEVDAAGDAGQASLNAPENTADGSYFVEARLSLEQARGKEMETLREVLNSETDEDVRKTAQERMMQLSGQVSQEMELENLIRAKGYQDAAVFLDSDTVTVILRPGKNMASETDNSAIAELVAKTTGVAEDGVIVITREN</sequence>
<keyword evidence="1" id="KW-0812">Transmembrane</keyword>
<feature type="transmembrane region" description="Helical" evidence="1">
    <location>
        <begin position="12"/>
        <end position="33"/>
    </location>
</feature>
<comment type="caution">
    <text evidence="2">The sequence shown here is derived from an EMBL/GenBank/DDBJ whole genome shotgun (WGS) entry which is preliminary data.</text>
</comment>
<keyword evidence="1" id="KW-1133">Transmembrane helix</keyword>